<accession>A0A5J4R1V4</accession>
<comment type="caution">
    <text evidence="1">The sequence shown here is derived from an EMBL/GenBank/DDBJ whole genome shotgun (WGS) entry which is preliminary data.</text>
</comment>
<dbReference type="AlphaFoldDB" id="A0A5J4R1V4"/>
<sequence>MDFNLSPVILPYWFSELSVSSVKLLTPCVHVPLSYRSHRSSIIGLLRLPKSMICFGSRPSSSMISGIWENALTGFSFKMPNNSEDLMNVNRGRCICREIITVLYISATACMMSVFPEPYFPTSMIPFHISPEKRSSILRYRKSCLMSGSFFVVYHEGVSLPTFLQYDIGTPCKHLPVLIIRERKRKPQLPVLFSSI</sequence>
<reference evidence="1" key="1">
    <citation type="submission" date="2019-03" db="EMBL/GenBank/DDBJ databases">
        <title>Single cell metagenomics reveals metabolic interactions within the superorganism composed of flagellate Streblomastix strix and complex community of Bacteroidetes bacteria on its surface.</title>
        <authorList>
            <person name="Treitli S.C."/>
            <person name="Kolisko M."/>
            <person name="Husnik F."/>
            <person name="Keeling P."/>
            <person name="Hampl V."/>
        </authorList>
    </citation>
    <scope>NUCLEOTIDE SEQUENCE</scope>
    <source>
        <strain evidence="1">STM</strain>
    </source>
</reference>
<dbReference type="EMBL" id="SNRY01002068">
    <property type="protein sequence ID" value="KAA6326971.1"/>
    <property type="molecule type" value="Genomic_DNA"/>
</dbReference>
<evidence type="ECO:0000313" key="1">
    <source>
        <dbReference type="EMBL" id="KAA6326971.1"/>
    </source>
</evidence>
<protein>
    <submittedName>
        <fullName evidence="1">Uncharacterized protein</fullName>
    </submittedName>
</protein>
<proteinExistence type="predicted"/>
<organism evidence="1">
    <name type="scientific">termite gut metagenome</name>
    <dbReference type="NCBI Taxonomy" id="433724"/>
    <lineage>
        <taxon>unclassified sequences</taxon>
        <taxon>metagenomes</taxon>
        <taxon>organismal metagenomes</taxon>
    </lineage>
</organism>
<gene>
    <name evidence="1" type="ORF">EZS27_023992</name>
</gene>
<name>A0A5J4R1V4_9ZZZZ</name>